<evidence type="ECO:0000256" key="4">
    <source>
        <dbReference type="ARBA" id="ARBA00022692"/>
    </source>
</evidence>
<comment type="subcellular location">
    <subcellularLocation>
        <location evidence="1 7">Cell membrane</location>
        <topology evidence="1 7">Multi-pass membrane protein</topology>
    </subcellularLocation>
</comment>
<dbReference type="Proteomes" id="UP000235347">
    <property type="component" value="Unassembled WGS sequence"/>
</dbReference>
<accession>A0A2N7VHG2</accession>
<evidence type="ECO:0000256" key="7">
    <source>
        <dbReference type="RuleBase" id="RU362072"/>
    </source>
</evidence>
<dbReference type="PANTHER" id="PTHR30065:SF1">
    <property type="entry name" value="SURFACE PRESENTATION OF ANTIGENS PROTEIN SPAR"/>
    <property type="match status" value="1"/>
</dbReference>
<reference evidence="8 9" key="1">
    <citation type="submission" date="2018-01" db="EMBL/GenBank/DDBJ databases">
        <title>Whole genome analyses suggest that Burkholderia sensu lato contains two further novel genera in the rhizoxinica-symbiotica group Mycetohabitans gen. nov., and Trinickia gen. nov.: implications for the evolution of diazotrophy and nodulation in the Burkholderiaceae.</title>
        <authorList>
            <person name="Estrada-de los Santos P."/>
            <person name="Palmer M."/>
            <person name="Chavez-Ramirez B."/>
            <person name="Beukes C."/>
            <person name="Steenkamp E.T."/>
            <person name="Hirsch A.M."/>
            <person name="Manyaka P."/>
            <person name="Maluk M."/>
            <person name="Lafos M."/>
            <person name="Crook M."/>
            <person name="Gross E."/>
            <person name="Simon M.F."/>
            <person name="Bueno dos Reis Junior F."/>
            <person name="Poole P.S."/>
            <person name="Venter S.N."/>
            <person name="James E.K."/>
        </authorList>
    </citation>
    <scope>NUCLEOTIDE SEQUENCE [LARGE SCALE GENOMIC DNA]</scope>
    <source>
        <strain evidence="8 9">GP25-8</strain>
    </source>
</reference>
<comment type="caution">
    <text evidence="7">Lacks conserved residue(s) required for the propagation of feature annotation.</text>
</comment>
<proteinExistence type="inferred from homology"/>
<feature type="transmembrane region" description="Helical" evidence="7">
    <location>
        <begin position="15"/>
        <end position="36"/>
    </location>
</feature>
<feature type="transmembrane region" description="Helical" evidence="7">
    <location>
        <begin position="224"/>
        <end position="245"/>
    </location>
</feature>
<keyword evidence="3 7" id="KW-1003">Cell membrane</keyword>
<feature type="transmembrane region" description="Helical" evidence="7">
    <location>
        <begin position="134"/>
        <end position="157"/>
    </location>
</feature>
<comment type="similarity">
    <text evidence="2 7">Belongs to the FliR/MopE/SpaR family.</text>
</comment>
<evidence type="ECO:0000256" key="1">
    <source>
        <dbReference type="ARBA" id="ARBA00004651"/>
    </source>
</evidence>
<dbReference type="PANTHER" id="PTHR30065">
    <property type="entry name" value="FLAGELLAR BIOSYNTHETIC PROTEIN FLIR"/>
    <property type="match status" value="1"/>
</dbReference>
<evidence type="ECO:0000256" key="3">
    <source>
        <dbReference type="ARBA" id="ARBA00022475"/>
    </source>
</evidence>
<keyword evidence="9" id="KW-1185">Reference proteome</keyword>
<dbReference type="AlphaFoldDB" id="A0A2N7VHG2"/>
<dbReference type="NCBIfam" id="TIGR01401">
    <property type="entry name" value="fliR_like_III"/>
    <property type="match status" value="1"/>
</dbReference>
<evidence type="ECO:0000313" key="8">
    <source>
        <dbReference type="EMBL" id="PMS16582.1"/>
    </source>
</evidence>
<keyword evidence="5 7" id="KW-1133">Transmembrane helix</keyword>
<evidence type="ECO:0000313" key="9">
    <source>
        <dbReference type="Proteomes" id="UP000235347"/>
    </source>
</evidence>
<dbReference type="InterPro" id="IPR006304">
    <property type="entry name" value="T3SS_SpaR/YscT"/>
</dbReference>
<evidence type="ECO:0000256" key="5">
    <source>
        <dbReference type="ARBA" id="ARBA00022989"/>
    </source>
</evidence>
<keyword evidence="6 7" id="KW-0472">Membrane</keyword>
<gene>
    <name evidence="8" type="ORF">C0Z19_25590</name>
</gene>
<sequence length="268" mass="28771">MTQMFLQLPGLNASVLDFLTLVALCSTRLMVVMNMFPPTGDTMMQGVTRNATVMLWSTFIAYGQTPLIPQLHGAVLVAMVAKEAVIGLVIGYAASQIFWAADSIGAYLDDVAGYNNVQMSNPTNGQQTSITSTLLSNCVMTAFWLLGGMTFLLGAVYESYHWWPLASATPVPSNILETFAMHETDSLMQIVAKIAAPITAILVLVDIGFGFIGKSAQRLDFGTLSHAVKGLLAVLLLALLIGVFIDEVHSQLALTDIGPQMRALAGQR</sequence>
<dbReference type="EMBL" id="PNYB01000034">
    <property type="protein sequence ID" value="PMS16582.1"/>
    <property type="molecule type" value="Genomic_DNA"/>
</dbReference>
<organism evidence="8 9">
    <name type="scientific">Trinickia soli</name>
    <dbReference type="NCBI Taxonomy" id="380675"/>
    <lineage>
        <taxon>Bacteria</taxon>
        <taxon>Pseudomonadati</taxon>
        <taxon>Pseudomonadota</taxon>
        <taxon>Betaproteobacteria</taxon>
        <taxon>Burkholderiales</taxon>
        <taxon>Burkholderiaceae</taxon>
        <taxon>Trinickia</taxon>
    </lineage>
</organism>
<dbReference type="RefSeq" id="WP_102612637.1">
    <property type="nucleotide sequence ID" value="NZ_CADIKD010000007.1"/>
</dbReference>
<protein>
    <submittedName>
        <fullName evidence="8">EscT/YscT/HrcT family type III secretion system export apparatus protein</fullName>
    </submittedName>
</protein>
<dbReference type="PRINTS" id="PR00953">
    <property type="entry name" value="TYPE3IMRPROT"/>
</dbReference>
<feature type="transmembrane region" description="Helical" evidence="7">
    <location>
        <begin position="190"/>
        <end position="212"/>
    </location>
</feature>
<dbReference type="InterPro" id="IPR002010">
    <property type="entry name" value="T3SS_IM_R"/>
</dbReference>
<keyword evidence="4 7" id="KW-0812">Transmembrane</keyword>
<evidence type="ECO:0000256" key="6">
    <source>
        <dbReference type="ARBA" id="ARBA00023136"/>
    </source>
</evidence>
<dbReference type="GO" id="GO:0006605">
    <property type="term" value="P:protein targeting"/>
    <property type="evidence" value="ECO:0007669"/>
    <property type="project" value="UniProtKB-UniRule"/>
</dbReference>
<name>A0A2N7VHG2_9BURK</name>
<dbReference type="GO" id="GO:0005886">
    <property type="term" value="C:plasma membrane"/>
    <property type="evidence" value="ECO:0007669"/>
    <property type="project" value="UniProtKB-SubCell"/>
</dbReference>
<comment type="caution">
    <text evidence="8">The sequence shown here is derived from an EMBL/GenBank/DDBJ whole genome shotgun (WGS) entry which is preliminary data.</text>
</comment>
<evidence type="ECO:0000256" key="2">
    <source>
        <dbReference type="ARBA" id="ARBA00009772"/>
    </source>
</evidence>
<dbReference type="Pfam" id="PF01311">
    <property type="entry name" value="Bac_export_1"/>
    <property type="match status" value="1"/>
</dbReference>